<reference evidence="3" key="1">
    <citation type="submission" date="2016-11" db="EMBL/GenBank/DDBJ databases">
        <authorList>
            <person name="Varghese N."/>
            <person name="Submissions S."/>
        </authorList>
    </citation>
    <scope>NUCLEOTIDE SEQUENCE [LARGE SCALE GENOMIC DNA]</scope>
    <source>
        <strain evidence="3">DSM 26349</strain>
    </source>
</reference>
<protein>
    <recommendedName>
        <fullName evidence="4">LTXXQ motif family protein</fullName>
    </recommendedName>
</protein>
<dbReference type="Proteomes" id="UP000184172">
    <property type="component" value="Unassembled WGS sequence"/>
</dbReference>
<sequence>MKNLIFIFLLVSAAVYSQENKYEKIKALKTAYITEQLALTPSEAEKFWPVYNKFDEKFHDLRHKKYDDVYKKLHSGIENLTDEEANKLIDDYLSMESNKLEMRKEKIAALRKVLSPKKIIGLRKAEDDFKRELLTRYRHGQGKNQSPMEKGTKRP</sequence>
<evidence type="ECO:0000313" key="2">
    <source>
        <dbReference type="EMBL" id="SHJ45299.1"/>
    </source>
</evidence>
<dbReference type="STRING" id="797419.SAMN05216556_11735"/>
<evidence type="ECO:0000256" key="1">
    <source>
        <dbReference type="SAM" id="MobiDB-lite"/>
    </source>
</evidence>
<evidence type="ECO:0000313" key="3">
    <source>
        <dbReference type="Proteomes" id="UP000184172"/>
    </source>
</evidence>
<accession>A0A1M6JF22</accession>
<name>A0A1M6JF22_9FLAO</name>
<proteinExistence type="predicted"/>
<gene>
    <name evidence="2" type="ORF">SAMN04487908_11735</name>
</gene>
<dbReference type="RefSeq" id="WP_073219180.1">
    <property type="nucleotide sequence ID" value="NZ_FNNS01000017.1"/>
</dbReference>
<feature type="region of interest" description="Disordered" evidence="1">
    <location>
        <begin position="135"/>
        <end position="155"/>
    </location>
</feature>
<dbReference type="OrthoDB" id="675330at2"/>
<evidence type="ECO:0008006" key="4">
    <source>
        <dbReference type="Google" id="ProtNLM"/>
    </source>
</evidence>
<keyword evidence="3" id="KW-1185">Reference proteome</keyword>
<dbReference type="EMBL" id="FQYV01000017">
    <property type="protein sequence ID" value="SHJ45299.1"/>
    <property type="molecule type" value="Genomic_DNA"/>
</dbReference>
<dbReference type="AlphaFoldDB" id="A0A1M6JF22"/>
<organism evidence="2 3">
    <name type="scientific">Aequorivita viscosa</name>
    <dbReference type="NCBI Taxonomy" id="797419"/>
    <lineage>
        <taxon>Bacteria</taxon>
        <taxon>Pseudomonadati</taxon>
        <taxon>Bacteroidota</taxon>
        <taxon>Flavobacteriia</taxon>
        <taxon>Flavobacteriales</taxon>
        <taxon>Flavobacteriaceae</taxon>
        <taxon>Aequorivita</taxon>
    </lineage>
</organism>